<protein>
    <submittedName>
        <fullName evidence="1">Uncharacterized protein</fullName>
    </submittedName>
</protein>
<accession>N0B2G1</accession>
<evidence type="ECO:0000313" key="1">
    <source>
        <dbReference type="EMBL" id="AGK57699.1"/>
    </source>
</evidence>
<proteinExistence type="predicted"/>
<reference evidence="1 2" key="1">
    <citation type="journal article" date="2013" name="Genome Announc.">
        <title>Genome sequences for three denitrifying bacterial strains isolated from a uranium- and nitrate-contaminated subsurface environment.</title>
        <authorList>
            <person name="Venkatramanan R."/>
            <person name="Prakash O."/>
            <person name="Woyke T."/>
            <person name="Chain P."/>
            <person name="Goodwin L.A."/>
            <person name="Watson D."/>
            <person name="Brooks S."/>
            <person name="Kostka J.E."/>
            <person name="Green S.J."/>
        </authorList>
    </citation>
    <scope>NUCLEOTIDE SEQUENCE [LARGE SCALE GENOMIC DNA]</scope>
    <source>
        <strain evidence="1 2">1NES1</strain>
    </source>
</reference>
<dbReference type="HOGENOM" id="CLU_2935288_0_0_5"/>
<name>N0B2G1_9HYPH</name>
<gene>
    <name evidence="1" type="ORF">HYPDE_30123</name>
</gene>
<dbReference type="Proteomes" id="UP000005952">
    <property type="component" value="Chromosome"/>
</dbReference>
<evidence type="ECO:0000313" key="2">
    <source>
        <dbReference type="Proteomes" id="UP000005952"/>
    </source>
</evidence>
<sequence>MCCVEVVDGGIDARDSAIPRKLLSKIDLMVTETLSMWWHERQFLCLPCREGIAGAMAWRR</sequence>
<dbReference type="AlphaFoldDB" id="N0B2G1"/>
<keyword evidence="2" id="KW-1185">Reference proteome</keyword>
<organism evidence="1 2">
    <name type="scientific">Hyphomicrobium denitrificans 1NES1</name>
    <dbReference type="NCBI Taxonomy" id="670307"/>
    <lineage>
        <taxon>Bacteria</taxon>
        <taxon>Pseudomonadati</taxon>
        <taxon>Pseudomonadota</taxon>
        <taxon>Alphaproteobacteria</taxon>
        <taxon>Hyphomicrobiales</taxon>
        <taxon>Hyphomicrobiaceae</taxon>
        <taxon>Hyphomicrobium</taxon>
    </lineage>
</organism>
<dbReference type="KEGG" id="hdt:HYPDE_30123"/>
<dbReference type="STRING" id="670307.HYPDE_30123"/>
<dbReference type="EMBL" id="CP005587">
    <property type="protein sequence ID" value="AGK57699.1"/>
    <property type="molecule type" value="Genomic_DNA"/>
</dbReference>